<protein>
    <submittedName>
        <fullName evidence="3">Uncharacterized protein</fullName>
    </submittedName>
</protein>
<dbReference type="EMBL" id="JAKKPZ010000009">
    <property type="protein sequence ID" value="KAI1717215.1"/>
    <property type="molecule type" value="Genomic_DNA"/>
</dbReference>
<keyword evidence="2" id="KW-1133">Transmembrane helix</keyword>
<comment type="caution">
    <text evidence="3">The sequence shown here is derived from an EMBL/GenBank/DDBJ whole genome shotgun (WGS) entry which is preliminary data.</text>
</comment>
<keyword evidence="4" id="KW-1185">Reference proteome</keyword>
<evidence type="ECO:0000313" key="3">
    <source>
        <dbReference type="EMBL" id="KAI1717215.1"/>
    </source>
</evidence>
<dbReference type="Proteomes" id="UP001201812">
    <property type="component" value="Unassembled WGS sequence"/>
</dbReference>
<accession>A0AAD4NAI5</accession>
<reference evidence="3" key="1">
    <citation type="submission" date="2022-01" db="EMBL/GenBank/DDBJ databases">
        <title>Genome Sequence Resource for Two Populations of Ditylenchus destructor, the Migratory Endoparasitic Phytonematode.</title>
        <authorList>
            <person name="Zhang H."/>
            <person name="Lin R."/>
            <person name="Xie B."/>
        </authorList>
    </citation>
    <scope>NUCLEOTIDE SEQUENCE</scope>
    <source>
        <strain evidence="3">BazhouSP</strain>
    </source>
</reference>
<feature type="region of interest" description="Disordered" evidence="1">
    <location>
        <begin position="231"/>
        <end position="255"/>
    </location>
</feature>
<name>A0AAD4NAI5_9BILA</name>
<keyword evidence="2" id="KW-0472">Membrane</keyword>
<evidence type="ECO:0000256" key="2">
    <source>
        <dbReference type="SAM" id="Phobius"/>
    </source>
</evidence>
<gene>
    <name evidence="3" type="ORF">DdX_06950</name>
</gene>
<keyword evidence="2" id="KW-0812">Transmembrane</keyword>
<evidence type="ECO:0000313" key="4">
    <source>
        <dbReference type="Proteomes" id="UP001201812"/>
    </source>
</evidence>
<organism evidence="3 4">
    <name type="scientific">Ditylenchus destructor</name>
    <dbReference type="NCBI Taxonomy" id="166010"/>
    <lineage>
        <taxon>Eukaryota</taxon>
        <taxon>Metazoa</taxon>
        <taxon>Ecdysozoa</taxon>
        <taxon>Nematoda</taxon>
        <taxon>Chromadorea</taxon>
        <taxon>Rhabditida</taxon>
        <taxon>Tylenchina</taxon>
        <taxon>Tylenchomorpha</taxon>
        <taxon>Sphaerularioidea</taxon>
        <taxon>Anguinidae</taxon>
        <taxon>Anguininae</taxon>
        <taxon>Ditylenchus</taxon>
    </lineage>
</organism>
<sequence>MSKDIVPTVVGVYLLWWELKCPSDGDWHVEDLQSELIHPKEGDMEASLSPTLPSNANTMLNEHESDKTTQASYKYTGFVLLDFMKVTFVLTYEPTLSEIKDKVSNLVLRRHVSKLCSDNGCGMDDTDSWWSRVQIAGIVVLVVLGLCLLLFLYTLSMGTVKYFIRLFKRTVIRNETAFHNCSSGSLTNVSNCLTSPNSSPSTQLKSNRGFISDPHCTHDTLNRPAVKEYNSGQETLERPPIPPREHVSSVQSQRQTQRIPFSLDLLPEPPSISVDEIRRLNSVFNQFL</sequence>
<evidence type="ECO:0000256" key="1">
    <source>
        <dbReference type="SAM" id="MobiDB-lite"/>
    </source>
</evidence>
<feature type="transmembrane region" description="Helical" evidence="2">
    <location>
        <begin position="133"/>
        <end position="155"/>
    </location>
</feature>
<proteinExistence type="predicted"/>
<dbReference type="AlphaFoldDB" id="A0AAD4NAI5"/>